<proteinExistence type="predicted"/>
<protein>
    <submittedName>
        <fullName evidence="2">Uncharacterized protein</fullName>
    </submittedName>
</protein>
<evidence type="ECO:0000313" key="2">
    <source>
        <dbReference type="EMBL" id="GIF01569.1"/>
    </source>
</evidence>
<dbReference type="EMBL" id="BOMV01000106">
    <property type="protein sequence ID" value="GIF01569.1"/>
    <property type="molecule type" value="Genomic_DNA"/>
</dbReference>
<organism evidence="2 3">
    <name type="scientific">Paractinoplanes rishiriensis</name>
    <dbReference type="NCBI Taxonomy" id="1050105"/>
    <lineage>
        <taxon>Bacteria</taxon>
        <taxon>Bacillati</taxon>
        <taxon>Actinomycetota</taxon>
        <taxon>Actinomycetes</taxon>
        <taxon>Micromonosporales</taxon>
        <taxon>Micromonosporaceae</taxon>
        <taxon>Paractinoplanes</taxon>
    </lineage>
</organism>
<evidence type="ECO:0000313" key="3">
    <source>
        <dbReference type="Proteomes" id="UP000636960"/>
    </source>
</evidence>
<sequence>MSIAWNTVQTAAATALLVTLVIEYAVKPQLEARKERHLEALRTQRRFEALLVDLALAAGVYITDDTTADGNAVVRGKLQAERARQYDRMQHLVTELFDNLGKFASSYPLAPWRNDMLLVGTTMHGILMSARSRHRQAQLIAELTGISSRIFYQRHLWKAADLSKARTELRALVTQTQQPGPTLAADRNATDQPNRSPQ</sequence>
<name>A0A919KAK6_9ACTN</name>
<comment type="caution">
    <text evidence="2">The sequence shown here is derived from an EMBL/GenBank/DDBJ whole genome shotgun (WGS) entry which is preliminary data.</text>
</comment>
<accession>A0A919KAK6</accession>
<gene>
    <name evidence="2" type="ORF">Ari01nite_90330</name>
</gene>
<dbReference type="RefSeq" id="WP_203790367.1">
    <property type="nucleotide sequence ID" value="NZ_BOMV01000106.1"/>
</dbReference>
<dbReference type="Proteomes" id="UP000636960">
    <property type="component" value="Unassembled WGS sequence"/>
</dbReference>
<keyword evidence="3" id="KW-1185">Reference proteome</keyword>
<reference evidence="2" key="1">
    <citation type="submission" date="2021-01" db="EMBL/GenBank/DDBJ databases">
        <title>Whole genome shotgun sequence of Actinoplanes rishiriensis NBRC 108556.</title>
        <authorList>
            <person name="Komaki H."/>
            <person name="Tamura T."/>
        </authorList>
    </citation>
    <scope>NUCLEOTIDE SEQUENCE</scope>
    <source>
        <strain evidence="2">NBRC 108556</strain>
    </source>
</reference>
<dbReference type="AlphaFoldDB" id="A0A919KAK6"/>
<evidence type="ECO:0000256" key="1">
    <source>
        <dbReference type="SAM" id="MobiDB-lite"/>
    </source>
</evidence>
<feature type="region of interest" description="Disordered" evidence="1">
    <location>
        <begin position="174"/>
        <end position="198"/>
    </location>
</feature>